<dbReference type="GO" id="GO:0003824">
    <property type="term" value="F:catalytic activity"/>
    <property type="evidence" value="ECO:0007669"/>
    <property type="project" value="InterPro"/>
</dbReference>
<reference evidence="2 3" key="1">
    <citation type="journal article" date="2018" name="New Phytol.">
        <title>Phylogenomics of Endogonaceae and evolution of mycorrhizas within Mucoromycota.</title>
        <authorList>
            <person name="Chang Y."/>
            <person name="Desiro A."/>
            <person name="Na H."/>
            <person name="Sandor L."/>
            <person name="Lipzen A."/>
            <person name="Clum A."/>
            <person name="Barry K."/>
            <person name="Grigoriev I.V."/>
            <person name="Martin F.M."/>
            <person name="Stajich J.E."/>
            <person name="Smith M.E."/>
            <person name="Bonito G."/>
            <person name="Spatafora J.W."/>
        </authorList>
    </citation>
    <scope>NUCLEOTIDE SEQUENCE [LARGE SCALE GENOMIC DNA]</scope>
    <source>
        <strain evidence="2 3">GMNB39</strain>
    </source>
</reference>
<accession>A0A433DE31</accession>
<dbReference type="SUPFAM" id="SSF50800">
    <property type="entry name" value="PK beta-barrel domain-like"/>
    <property type="match status" value="1"/>
</dbReference>
<proteinExistence type="predicted"/>
<sequence length="399" mass="44088">MMFFFETRGLRVMMEGGGKEKERIAEGRRSGRGKGSPAIILANHVCTIRCGHKHSPAQFIRKRLASMTITISNIYVHPVKACRAISATAWPLSKCGLKYDRHWLIITSDDRKFVTQREQPKLALIKPLLDVDIFNTATSDMGGTLVLTAPGMEKELRIPIHPTPEMRSSAYPVTIWTDPVGALDAGDEAAEWLTRFLGISVRLVAKDDNSVRPVVKNAPTATEVGFQPEVGLFKTSNKLDDMNQLLHTNTQTAFADAFPILLVSETSLADINTQLPDTSQQVTTRNFRPNIVVRGCSAPYEEETWKQVAVGAPEQEAIWHVACRCIRCSVPTIDPETGVKSADGQPQKLIQEVRRVDKGPKSKYIGCFGMNVIPSAIEGIIRVGDSVRVLATGEHMRLM</sequence>
<name>A0A433DE31_9FUNG</name>
<dbReference type="EMBL" id="RBNI01002613">
    <property type="protein sequence ID" value="RUP49101.1"/>
    <property type="molecule type" value="Genomic_DNA"/>
</dbReference>
<feature type="domain" description="MOSC" evidence="1">
    <location>
        <begin position="212"/>
        <end position="390"/>
    </location>
</feature>
<dbReference type="OrthoDB" id="17255at2759"/>
<evidence type="ECO:0000259" key="1">
    <source>
        <dbReference type="PROSITE" id="PS51340"/>
    </source>
</evidence>
<dbReference type="PANTHER" id="PTHR14237">
    <property type="entry name" value="MOLYBDOPTERIN COFACTOR SULFURASE MOSC"/>
    <property type="match status" value="1"/>
</dbReference>
<dbReference type="GO" id="GO:0030170">
    <property type="term" value="F:pyridoxal phosphate binding"/>
    <property type="evidence" value="ECO:0007669"/>
    <property type="project" value="InterPro"/>
</dbReference>
<evidence type="ECO:0000313" key="3">
    <source>
        <dbReference type="Proteomes" id="UP000268093"/>
    </source>
</evidence>
<dbReference type="SUPFAM" id="SSF141673">
    <property type="entry name" value="MOSC N-terminal domain-like"/>
    <property type="match status" value="1"/>
</dbReference>
<dbReference type="Pfam" id="PF03476">
    <property type="entry name" value="MOSC_N"/>
    <property type="match status" value="1"/>
</dbReference>
<dbReference type="InterPro" id="IPR005302">
    <property type="entry name" value="MoCF_Sase_C"/>
</dbReference>
<dbReference type="AlphaFoldDB" id="A0A433DE31"/>
<keyword evidence="3" id="KW-1185">Reference proteome</keyword>
<dbReference type="GO" id="GO:0030151">
    <property type="term" value="F:molybdenum ion binding"/>
    <property type="evidence" value="ECO:0007669"/>
    <property type="project" value="InterPro"/>
</dbReference>
<protein>
    <recommendedName>
        <fullName evidence="1">MOSC domain-containing protein</fullName>
    </recommendedName>
</protein>
<dbReference type="Proteomes" id="UP000268093">
    <property type="component" value="Unassembled WGS sequence"/>
</dbReference>
<dbReference type="InterPro" id="IPR005303">
    <property type="entry name" value="MOCOS_middle"/>
</dbReference>
<dbReference type="InterPro" id="IPR011037">
    <property type="entry name" value="Pyrv_Knase-like_insert_dom_sf"/>
</dbReference>
<gene>
    <name evidence="2" type="ORF">BC936DRAFT_143283</name>
</gene>
<dbReference type="Pfam" id="PF03473">
    <property type="entry name" value="MOSC"/>
    <property type="match status" value="1"/>
</dbReference>
<dbReference type="PANTHER" id="PTHR14237:SF19">
    <property type="entry name" value="MITOCHONDRIAL AMIDOXIME REDUCING COMPONENT 1"/>
    <property type="match status" value="1"/>
</dbReference>
<organism evidence="2 3">
    <name type="scientific">Jimgerdemannia flammicorona</name>
    <dbReference type="NCBI Taxonomy" id="994334"/>
    <lineage>
        <taxon>Eukaryota</taxon>
        <taxon>Fungi</taxon>
        <taxon>Fungi incertae sedis</taxon>
        <taxon>Mucoromycota</taxon>
        <taxon>Mucoromycotina</taxon>
        <taxon>Endogonomycetes</taxon>
        <taxon>Endogonales</taxon>
        <taxon>Endogonaceae</taxon>
        <taxon>Jimgerdemannia</taxon>
    </lineage>
</organism>
<evidence type="ECO:0000313" key="2">
    <source>
        <dbReference type="EMBL" id="RUP49101.1"/>
    </source>
</evidence>
<dbReference type="PROSITE" id="PS51340">
    <property type="entry name" value="MOSC"/>
    <property type="match status" value="1"/>
</dbReference>
<comment type="caution">
    <text evidence="2">The sequence shown here is derived from an EMBL/GenBank/DDBJ whole genome shotgun (WGS) entry which is preliminary data.</text>
</comment>